<reference evidence="14" key="1">
    <citation type="submission" date="2016-01" db="EMBL/GenBank/DDBJ databases">
        <title>Reference transcriptome for the parasite Schistocephalus solidus: insights into the molecular evolution of parasitism.</title>
        <authorList>
            <person name="Hebert F.O."/>
            <person name="Grambauer S."/>
            <person name="Barber I."/>
            <person name="Landry C.R."/>
            <person name="Aubin-Horth N."/>
        </authorList>
    </citation>
    <scope>NUCLEOTIDE SEQUENCE</scope>
</reference>
<dbReference type="PANTHER" id="PTHR24379">
    <property type="entry name" value="KRAB AND ZINC FINGER DOMAIN-CONTAINING"/>
    <property type="match status" value="1"/>
</dbReference>
<dbReference type="InterPro" id="IPR036236">
    <property type="entry name" value="Znf_C2H2_sf"/>
</dbReference>
<evidence type="ECO:0000313" key="14">
    <source>
        <dbReference type="EMBL" id="JAP55612.1"/>
    </source>
</evidence>
<proteinExistence type="inferred from homology"/>
<dbReference type="GO" id="GO:0005634">
    <property type="term" value="C:nucleus"/>
    <property type="evidence" value="ECO:0007669"/>
    <property type="project" value="UniProtKB-SubCell"/>
</dbReference>
<comment type="subcellular location">
    <subcellularLocation>
        <location evidence="1">Nucleus</location>
    </subcellularLocation>
</comment>
<comment type="similarity">
    <text evidence="2">Belongs to the krueppel C2H2-type zinc-finger protein family.</text>
</comment>
<gene>
    <name evidence="14" type="ORF">TR117412</name>
</gene>
<accession>A0A0X3Q4G7</accession>
<dbReference type="EMBL" id="GEEE01007613">
    <property type="protein sequence ID" value="JAP55612.1"/>
    <property type="molecule type" value="Transcribed_RNA"/>
</dbReference>
<dbReference type="GO" id="GO:0008270">
    <property type="term" value="F:zinc ion binding"/>
    <property type="evidence" value="ECO:0007669"/>
    <property type="project" value="UniProtKB-KW"/>
</dbReference>
<evidence type="ECO:0000256" key="5">
    <source>
        <dbReference type="ARBA" id="ARBA00022771"/>
    </source>
</evidence>
<keyword evidence="9" id="KW-0804">Transcription</keyword>
<dbReference type="PROSITE" id="PS50157">
    <property type="entry name" value="ZINC_FINGER_C2H2_2"/>
    <property type="match status" value="2"/>
</dbReference>
<feature type="compositionally biased region" description="Basic and acidic residues" evidence="12">
    <location>
        <begin position="122"/>
        <end position="136"/>
    </location>
</feature>
<keyword evidence="7" id="KW-0805">Transcription regulation</keyword>
<keyword evidence="6" id="KW-0862">Zinc</keyword>
<evidence type="ECO:0000256" key="2">
    <source>
        <dbReference type="ARBA" id="ARBA00006991"/>
    </source>
</evidence>
<keyword evidence="10" id="KW-0539">Nucleus</keyword>
<sequence>MLSKDCEKVPLFLQKKTLDLFYQCKNNYAPECCTDDEFVHTMLLQFQKCPNPSQNIANSPTEFVCPECDYVAGTMSDISAHFDTKHSVEASFSCTCGSSYDRMPDFLRHYIKCPIAATDLQDPTHSKASDPPKAQKGDTTTSESSPENAETDGVNFFSTYRHPPVVPIKGPSNEKPFGCPQCPKGFKSKSLLEQHMHLHYPPRYKCRWCGKVYRWPPVYYHHMRICKKLPSSKSNHLPHPAVESIPKAEIAESSPLELAHSTPNVPPTPPPPPPPPPPLSLAKKPRLATAPAADTSEKLPPVPVSPFMCFCNSVFSDIQSYFAHVSNCSQVLKTLRGRYSNLPITDFPPLSSSFDSKFSLPLKPELQSPEPRISHRSSKVFVCNICSKGFTSKLSLKQHVDGKHRAEGKYVCQVCGKRYRWGASFYYHRRTCISTALPKANNTSDVPSLPHHISQPSA</sequence>
<keyword evidence="8" id="KW-0238">DNA-binding</keyword>
<organism evidence="14">
    <name type="scientific">Schistocephalus solidus</name>
    <name type="common">Tapeworm</name>
    <dbReference type="NCBI Taxonomy" id="70667"/>
    <lineage>
        <taxon>Eukaryota</taxon>
        <taxon>Metazoa</taxon>
        <taxon>Spiralia</taxon>
        <taxon>Lophotrochozoa</taxon>
        <taxon>Platyhelminthes</taxon>
        <taxon>Cestoda</taxon>
        <taxon>Eucestoda</taxon>
        <taxon>Diphyllobothriidea</taxon>
        <taxon>Diphyllobothriidae</taxon>
        <taxon>Schistocephalus</taxon>
    </lineage>
</organism>
<feature type="domain" description="C2H2-type" evidence="13">
    <location>
        <begin position="177"/>
        <end position="204"/>
    </location>
</feature>
<dbReference type="InterPro" id="IPR013087">
    <property type="entry name" value="Znf_C2H2_type"/>
</dbReference>
<feature type="compositionally biased region" description="Polar residues" evidence="12">
    <location>
        <begin position="137"/>
        <end position="148"/>
    </location>
</feature>
<keyword evidence="4" id="KW-0677">Repeat</keyword>
<dbReference type="GO" id="GO:0003677">
    <property type="term" value="F:DNA binding"/>
    <property type="evidence" value="ECO:0007669"/>
    <property type="project" value="UniProtKB-KW"/>
</dbReference>
<feature type="compositionally biased region" description="Pro residues" evidence="12">
    <location>
        <begin position="264"/>
        <end position="279"/>
    </location>
</feature>
<evidence type="ECO:0000256" key="4">
    <source>
        <dbReference type="ARBA" id="ARBA00022737"/>
    </source>
</evidence>
<name>A0A0X3Q4G7_SCHSO</name>
<evidence type="ECO:0000259" key="13">
    <source>
        <dbReference type="PROSITE" id="PS50157"/>
    </source>
</evidence>
<feature type="domain" description="C2H2-type" evidence="13">
    <location>
        <begin position="381"/>
        <end position="409"/>
    </location>
</feature>
<dbReference type="PROSITE" id="PS00028">
    <property type="entry name" value="ZINC_FINGER_C2H2_1"/>
    <property type="match status" value="2"/>
</dbReference>
<dbReference type="SUPFAM" id="SSF57667">
    <property type="entry name" value="beta-beta-alpha zinc fingers"/>
    <property type="match status" value="2"/>
</dbReference>
<dbReference type="PANTHER" id="PTHR24379:SF125">
    <property type="entry name" value="C2H2-TYPE DOMAIN-CONTAINING PROTEIN"/>
    <property type="match status" value="1"/>
</dbReference>
<dbReference type="AlphaFoldDB" id="A0A0X3Q4G7"/>
<protein>
    <recommendedName>
        <fullName evidence="13">C2H2-type domain-containing protein</fullName>
    </recommendedName>
</protein>
<feature type="region of interest" description="Disordered" evidence="12">
    <location>
        <begin position="255"/>
        <end position="297"/>
    </location>
</feature>
<evidence type="ECO:0000256" key="10">
    <source>
        <dbReference type="ARBA" id="ARBA00023242"/>
    </source>
</evidence>
<evidence type="ECO:0000256" key="1">
    <source>
        <dbReference type="ARBA" id="ARBA00004123"/>
    </source>
</evidence>
<evidence type="ECO:0000256" key="9">
    <source>
        <dbReference type="ARBA" id="ARBA00023163"/>
    </source>
</evidence>
<dbReference type="Pfam" id="PF00096">
    <property type="entry name" value="zf-C2H2"/>
    <property type="match status" value="1"/>
</dbReference>
<evidence type="ECO:0000256" key="12">
    <source>
        <dbReference type="SAM" id="MobiDB-lite"/>
    </source>
</evidence>
<evidence type="ECO:0000256" key="3">
    <source>
        <dbReference type="ARBA" id="ARBA00022723"/>
    </source>
</evidence>
<evidence type="ECO:0000256" key="7">
    <source>
        <dbReference type="ARBA" id="ARBA00023015"/>
    </source>
</evidence>
<dbReference type="Pfam" id="PF12874">
    <property type="entry name" value="zf-met"/>
    <property type="match status" value="1"/>
</dbReference>
<evidence type="ECO:0000256" key="6">
    <source>
        <dbReference type="ARBA" id="ARBA00022833"/>
    </source>
</evidence>
<dbReference type="FunFam" id="3.30.160.60:FF:001156">
    <property type="entry name" value="Zinc finger protein 407"/>
    <property type="match status" value="1"/>
</dbReference>
<keyword evidence="3" id="KW-0479">Metal-binding</keyword>
<feature type="region of interest" description="Disordered" evidence="12">
    <location>
        <begin position="122"/>
        <end position="154"/>
    </location>
</feature>
<dbReference type="Gene3D" id="3.30.160.60">
    <property type="entry name" value="Classic Zinc Finger"/>
    <property type="match status" value="2"/>
</dbReference>
<evidence type="ECO:0000256" key="11">
    <source>
        <dbReference type="PROSITE-ProRule" id="PRU00042"/>
    </source>
</evidence>
<dbReference type="SMART" id="SM00355">
    <property type="entry name" value="ZnF_C2H2"/>
    <property type="match status" value="5"/>
</dbReference>
<keyword evidence="5 11" id="KW-0863">Zinc-finger</keyword>
<evidence type="ECO:0000256" key="8">
    <source>
        <dbReference type="ARBA" id="ARBA00023125"/>
    </source>
</evidence>